<reference evidence="1 2" key="1">
    <citation type="submission" date="2019-03" db="EMBL/GenBank/DDBJ databases">
        <title>First draft genome of Liparis tanakae, snailfish: a comprehensive survey of snailfish specific genes.</title>
        <authorList>
            <person name="Kim W."/>
            <person name="Song I."/>
            <person name="Jeong J.-H."/>
            <person name="Kim D."/>
            <person name="Kim S."/>
            <person name="Ryu S."/>
            <person name="Song J.Y."/>
            <person name="Lee S.K."/>
        </authorList>
    </citation>
    <scope>NUCLEOTIDE SEQUENCE [LARGE SCALE GENOMIC DNA]</scope>
    <source>
        <tissue evidence="1">Muscle</tissue>
    </source>
</reference>
<keyword evidence="2" id="KW-1185">Reference proteome</keyword>
<dbReference type="Proteomes" id="UP000314294">
    <property type="component" value="Unassembled WGS sequence"/>
</dbReference>
<gene>
    <name evidence="1" type="ORF">EYF80_007620</name>
</gene>
<accession>A0A4Z2IWP7</accession>
<comment type="caution">
    <text evidence="1">The sequence shown here is derived from an EMBL/GenBank/DDBJ whole genome shotgun (WGS) entry which is preliminary data.</text>
</comment>
<sequence length="185" mass="20114">MRSRRSSATVSKALLIMGYSSSTSLKLSTDSEYSRHLQLVLTSSVEDADDAVLDEIHLLADGPLFDDVVSRLEDLEVQFGQHGGDKVRIGVCEKRHGGHQFATESAPQRANTDLFLVLPPGGVQRLNECGCMPHKHGKAGSAHNHAEDGPHRLLRPLTTILFLVTQQSGGKSCSMGTRNCRQPSQ</sequence>
<dbReference type="AlphaFoldDB" id="A0A4Z2IWP7"/>
<protein>
    <submittedName>
        <fullName evidence="1">Uncharacterized protein</fullName>
    </submittedName>
</protein>
<evidence type="ECO:0000313" key="2">
    <source>
        <dbReference type="Proteomes" id="UP000314294"/>
    </source>
</evidence>
<dbReference type="OrthoDB" id="10606174at2759"/>
<organism evidence="1 2">
    <name type="scientific">Liparis tanakae</name>
    <name type="common">Tanaka's snailfish</name>
    <dbReference type="NCBI Taxonomy" id="230148"/>
    <lineage>
        <taxon>Eukaryota</taxon>
        <taxon>Metazoa</taxon>
        <taxon>Chordata</taxon>
        <taxon>Craniata</taxon>
        <taxon>Vertebrata</taxon>
        <taxon>Euteleostomi</taxon>
        <taxon>Actinopterygii</taxon>
        <taxon>Neopterygii</taxon>
        <taxon>Teleostei</taxon>
        <taxon>Neoteleostei</taxon>
        <taxon>Acanthomorphata</taxon>
        <taxon>Eupercaria</taxon>
        <taxon>Perciformes</taxon>
        <taxon>Cottioidei</taxon>
        <taxon>Cottales</taxon>
        <taxon>Liparidae</taxon>
        <taxon>Liparis</taxon>
    </lineage>
</organism>
<proteinExistence type="predicted"/>
<name>A0A4Z2IWP7_9TELE</name>
<evidence type="ECO:0000313" key="1">
    <source>
        <dbReference type="EMBL" id="TNN81974.1"/>
    </source>
</evidence>
<dbReference type="EMBL" id="SRLO01000042">
    <property type="protein sequence ID" value="TNN81974.1"/>
    <property type="molecule type" value="Genomic_DNA"/>
</dbReference>